<dbReference type="GO" id="GO:0016020">
    <property type="term" value="C:membrane"/>
    <property type="evidence" value="ECO:0007669"/>
    <property type="project" value="TreeGrafter"/>
</dbReference>
<sequence>MIEGRRREKGINPVDVTRLFASCEKSSSRFRFSNDPNAKHKTSMNEMMIYILHHLPSHYQCHHHYVVTPLSHAIVTCWHEDTYHGGYLTDALIQDTIRSSFKECTVITIAHHLNTIIDSNRIIVMENSSIVEFGCPYELLHDKSNGYFSQMMEKMGNQMAQSLLEQAKKACEKNNDHCELNLSILRTTDSKKEAGEIEAFIAFGLGFLLGKNPIKFCHNRNYYVALGPNMRVRLTTIVEDSAYRTYGARAARSGNGLAGAQRHLSLDTRDGKPTCSGRLGHALRIISVPAEYQSADKNLPNT</sequence>
<dbReference type="InterPro" id="IPR027417">
    <property type="entry name" value="P-loop_NTPase"/>
</dbReference>
<dbReference type="eggNOG" id="KOG0054">
    <property type="taxonomic scope" value="Eukaryota"/>
</dbReference>
<gene>
    <name evidence="3" type="ORF">G5I_06699</name>
</gene>
<dbReference type="Gene3D" id="3.40.50.300">
    <property type="entry name" value="P-loop containing nucleotide triphosphate hydrolases"/>
    <property type="match status" value="1"/>
</dbReference>
<dbReference type="GO" id="GO:0042626">
    <property type="term" value="F:ATPase-coupled transmembrane transporter activity"/>
    <property type="evidence" value="ECO:0007669"/>
    <property type="project" value="TreeGrafter"/>
</dbReference>
<keyword evidence="4" id="KW-1185">Reference proteome</keyword>
<dbReference type="InterPro" id="IPR050173">
    <property type="entry name" value="ABC_transporter_C-like"/>
</dbReference>
<evidence type="ECO:0000313" key="3">
    <source>
        <dbReference type="EMBL" id="EGI64850.1"/>
    </source>
</evidence>
<dbReference type="OrthoDB" id="6500128at2759"/>
<dbReference type="InParanoid" id="F4WLR9"/>
<dbReference type="PANTHER" id="PTHR24223">
    <property type="entry name" value="ATP-BINDING CASSETTE SUB-FAMILY C"/>
    <property type="match status" value="1"/>
</dbReference>
<dbReference type="GO" id="GO:0005524">
    <property type="term" value="F:ATP binding"/>
    <property type="evidence" value="ECO:0007669"/>
    <property type="project" value="UniProtKB-KW"/>
</dbReference>
<evidence type="ECO:0000256" key="2">
    <source>
        <dbReference type="ARBA" id="ARBA00022840"/>
    </source>
</evidence>
<keyword evidence="2" id="KW-0067">ATP-binding</keyword>
<dbReference type="AlphaFoldDB" id="F4WLR9"/>
<proteinExistence type="predicted"/>
<protein>
    <submittedName>
        <fullName evidence="3">Putative multidrug resistance-associated protein lethal(2)03659</fullName>
    </submittedName>
</protein>
<evidence type="ECO:0000256" key="1">
    <source>
        <dbReference type="ARBA" id="ARBA00022741"/>
    </source>
</evidence>
<organism evidence="4">
    <name type="scientific">Acromyrmex echinatior</name>
    <name type="common">Panamanian leafcutter ant</name>
    <name type="synonym">Acromyrmex octospinosus echinatior</name>
    <dbReference type="NCBI Taxonomy" id="103372"/>
    <lineage>
        <taxon>Eukaryota</taxon>
        <taxon>Metazoa</taxon>
        <taxon>Ecdysozoa</taxon>
        <taxon>Arthropoda</taxon>
        <taxon>Hexapoda</taxon>
        <taxon>Insecta</taxon>
        <taxon>Pterygota</taxon>
        <taxon>Neoptera</taxon>
        <taxon>Endopterygota</taxon>
        <taxon>Hymenoptera</taxon>
        <taxon>Apocrita</taxon>
        <taxon>Aculeata</taxon>
        <taxon>Formicoidea</taxon>
        <taxon>Formicidae</taxon>
        <taxon>Myrmicinae</taxon>
        <taxon>Acromyrmex</taxon>
    </lineage>
</organism>
<dbReference type="Proteomes" id="UP000007755">
    <property type="component" value="Unassembled WGS sequence"/>
</dbReference>
<dbReference type="SUPFAM" id="SSF52540">
    <property type="entry name" value="P-loop containing nucleoside triphosphate hydrolases"/>
    <property type="match status" value="1"/>
</dbReference>
<name>F4WLR9_ACREC</name>
<reference evidence="3" key="1">
    <citation type="submission" date="2011-02" db="EMBL/GenBank/DDBJ databases">
        <title>The genome of the leaf-cutting ant Acromyrmex echinatior suggests key adaptations to social evolution and fungus farming.</title>
        <authorList>
            <person name="Nygaard S."/>
            <person name="Zhang G."/>
        </authorList>
    </citation>
    <scope>NUCLEOTIDE SEQUENCE</scope>
</reference>
<dbReference type="EMBL" id="GL888215">
    <property type="protein sequence ID" value="EGI64850.1"/>
    <property type="molecule type" value="Genomic_DNA"/>
</dbReference>
<evidence type="ECO:0000313" key="4">
    <source>
        <dbReference type="Proteomes" id="UP000007755"/>
    </source>
</evidence>
<accession>F4WLR9</accession>
<keyword evidence="1" id="KW-0547">Nucleotide-binding</keyword>